<feature type="disulfide bond" evidence="8">
    <location>
        <begin position="81"/>
        <end position="93"/>
    </location>
</feature>
<dbReference type="SUPFAM" id="SSF57196">
    <property type="entry name" value="EGF/Laminin"/>
    <property type="match status" value="3"/>
</dbReference>
<feature type="coiled-coil region" evidence="9">
    <location>
        <begin position="754"/>
        <end position="788"/>
    </location>
</feature>
<organism evidence="14 15">
    <name type="scientific">Salarias fasciatus</name>
    <name type="common">Jewelled blenny</name>
    <name type="synonym">Blennius fasciatus</name>
    <dbReference type="NCBI Taxonomy" id="181472"/>
    <lineage>
        <taxon>Eukaryota</taxon>
        <taxon>Metazoa</taxon>
        <taxon>Chordata</taxon>
        <taxon>Craniata</taxon>
        <taxon>Vertebrata</taxon>
        <taxon>Euteleostomi</taxon>
        <taxon>Actinopterygii</taxon>
        <taxon>Neopterygii</taxon>
        <taxon>Teleostei</taxon>
        <taxon>Neoteleostei</taxon>
        <taxon>Acanthomorphata</taxon>
        <taxon>Ovalentaria</taxon>
        <taxon>Blenniimorphae</taxon>
        <taxon>Blenniiformes</taxon>
        <taxon>Blennioidei</taxon>
        <taxon>Blenniidae</taxon>
        <taxon>Salariinae</taxon>
        <taxon>Salarias</taxon>
    </lineage>
</organism>
<dbReference type="PROSITE" id="PS51115">
    <property type="entry name" value="LAMININ_IVA"/>
    <property type="match status" value="1"/>
</dbReference>
<keyword evidence="3" id="KW-0677">Repeat</keyword>
<feature type="disulfide bond" evidence="8">
    <location>
        <begin position="494"/>
        <end position="503"/>
    </location>
</feature>
<dbReference type="PANTHER" id="PTHR10574:SF270">
    <property type="entry name" value="LAMININ SUBUNIT GAMMA-1"/>
    <property type="match status" value="1"/>
</dbReference>
<dbReference type="Pfam" id="PF00053">
    <property type="entry name" value="EGF_laminin"/>
    <property type="match status" value="4"/>
</dbReference>
<evidence type="ECO:0000259" key="13">
    <source>
        <dbReference type="PROSITE" id="PS51115"/>
    </source>
</evidence>
<protein>
    <submittedName>
        <fullName evidence="14">Laminin subunit gamma-2-like</fullName>
    </submittedName>
</protein>
<dbReference type="GO" id="GO:0009887">
    <property type="term" value="P:animal organ morphogenesis"/>
    <property type="evidence" value="ECO:0007669"/>
    <property type="project" value="TreeGrafter"/>
</dbReference>
<feature type="domain" description="Laminin EGF-like" evidence="12">
    <location>
        <begin position="81"/>
        <end position="125"/>
    </location>
</feature>
<dbReference type="InterPro" id="IPR000742">
    <property type="entry name" value="EGF"/>
</dbReference>
<dbReference type="SMART" id="SM00180">
    <property type="entry name" value="EGF_Lam"/>
    <property type="match status" value="5"/>
</dbReference>
<dbReference type="GO" id="GO:0009888">
    <property type="term" value="P:tissue development"/>
    <property type="evidence" value="ECO:0007669"/>
    <property type="project" value="TreeGrafter"/>
</dbReference>
<evidence type="ECO:0000256" key="8">
    <source>
        <dbReference type="PROSITE-ProRule" id="PRU00460"/>
    </source>
</evidence>
<reference evidence="14" key="2">
    <citation type="submission" date="2025-08" db="UniProtKB">
        <authorList>
            <consortium name="Ensembl"/>
        </authorList>
    </citation>
    <scope>IDENTIFICATION</scope>
</reference>
<evidence type="ECO:0000256" key="9">
    <source>
        <dbReference type="SAM" id="Coils"/>
    </source>
</evidence>
<evidence type="ECO:0000256" key="11">
    <source>
        <dbReference type="SAM" id="SignalP"/>
    </source>
</evidence>
<keyword evidence="4" id="KW-0964">Secreted</keyword>
<comment type="caution">
    <text evidence="8">Lacks conserved residue(s) required for the propagation of feature annotation.</text>
</comment>
<evidence type="ECO:0000256" key="3">
    <source>
        <dbReference type="ARBA" id="ARBA00022737"/>
    </source>
</evidence>
<dbReference type="Pfam" id="PF24973">
    <property type="entry name" value="EGF_LMN_ATRN"/>
    <property type="match status" value="2"/>
</dbReference>
<evidence type="ECO:0000259" key="12">
    <source>
        <dbReference type="PROSITE" id="PS50027"/>
    </source>
</evidence>
<keyword evidence="5 8" id="KW-1015">Disulfide bond</keyword>
<keyword evidence="4" id="KW-0084">Basement membrane</keyword>
<feature type="region of interest" description="Disordered" evidence="10">
    <location>
        <begin position="681"/>
        <end position="701"/>
    </location>
</feature>
<reference evidence="14" key="3">
    <citation type="submission" date="2025-09" db="UniProtKB">
        <authorList>
            <consortium name="Ensembl"/>
        </authorList>
    </citation>
    <scope>IDENTIFICATION</scope>
</reference>
<evidence type="ECO:0000313" key="14">
    <source>
        <dbReference type="Ensembl" id="ENSSFAP00005031637.1"/>
    </source>
</evidence>
<dbReference type="GO" id="GO:0005604">
    <property type="term" value="C:basement membrane"/>
    <property type="evidence" value="ECO:0007669"/>
    <property type="project" value="UniProtKB-SubCell"/>
</dbReference>
<dbReference type="Proteomes" id="UP000472267">
    <property type="component" value="Chromosome 18"/>
</dbReference>
<dbReference type="PRINTS" id="PR00011">
    <property type="entry name" value="EGFLAMININ"/>
</dbReference>
<keyword evidence="9" id="KW-0175">Coiled coil</keyword>
<feature type="disulfide bond" evidence="8">
    <location>
        <begin position="101"/>
        <end position="110"/>
    </location>
</feature>
<feature type="chain" id="PRO_5025567597" evidence="11">
    <location>
        <begin position="20"/>
        <end position="1132"/>
    </location>
</feature>
<evidence type="ECO:0000256" key="6">
    <source>
        <dbReference type="ARBA" id="ARBA00023180"/>
    </source>
</evidence>
<gene>
    <name evidence="14" type="primary">lamc2</name>
</gene>
<dbReference type="InterPro" id="IPR050440">
    <property type="entry name" value="Laminin/Netrin_ECM"/>
</dbReference>
<keyword evidence="15" id="KW-1185">Reference proteome</keyword>
<dbReference type="SMART" id="SM00281">
    <property type="entry name" value="LamB"/>
    <property type="match status" value="1"/>
</dbReference>
<evidence type="ECO:0000256" key="10">
    <source>
        <dbReference type="SAM" id="MobiDB-lite"/>
    </source>
</evidence>
<dbReference type="InParanoid" id="A0A672HRH5"/>
<evidence type="ECO:0000256" key="1">
    <source>
        <dbReference type="ARBA" id="ARBA00004302"/>
    </source>
</evidence>
<evidence type="ECO:0000256" key="2">
    <source>
        <dbReference type="ARBA" id="ARBA00022729"/>
    </source>
</evidence>
<keyword evidence="4" id="KW-0272">Extracellular matrix</keyword>
<name>A0A672HRH5_SALFA</name>
<reference evidence="14" key="1">
    <citation type="submission" date="2019-06" db="EMBL/GenBank/DDBJ databases">
        <authorList>
            <consortium name="Wellcome Sanger Institute Data Sharing"/>
        </authorList>
    </citation>
    <scope>NUCLEOTIDE SEQUENCE [LARGE SCALE GENOMIC DNA]</scope>
</reference>
<keyword evidence="6" id="KW-0325">Glycoprotein</keyword>
<dbReference type="InterPro" id="IPR000034">
    <property type="entry name" value="Laminin_IV"/>
</dbReference>
<evidence type="ECO:0000256" key="7">
    <source>
        <dbReference type="ARBA" id="ARBA00023292"/>
    </source>
</evidence>
<dbReference type="Pfam" id="PF00052">
    <property type="entry name" value="Laminin_B"/>
    <property type="match status" value="1"/>
</dbReference>
<dbReference type="GO" id="GO:0007411">
    <property type="term" value="P:axon guidance"/>
    <property type="evidence" value="ECO:0007669"/>
    <property type="project" value="TreeGrafter"/>
</dbReference>
<dbReference type="Gene3D" id="2.10.25.10">
    <property type="entry name" value="Laminin"/>
    <property type="match status" value="5"/>
</dbReference>
<feature type="domain" description="Laminin EGF-like" evidence="12">
    <location>
        <begin position="470"/>
        <end position="521"/>
    </location>
</feature>
<dbReference type="PROSITE" id="PS50027">
    <property type="entry name" value="EGF_LAM_2"/>
    <property type="match status" value="2"/>
</dbReference>
<dbReference type="OrthoDB" id="430826at2759"/>
<evidence type="ECO:0000256" key="5">
    <source>
        <dbReference type="ARBA" id="ARBA00023157"/>
    </source>
</evidence>
<dbReference type="PROSITE" id="PS01248">
    <property type="entry name" value="EGF_LAM_1"/>
    <property type="match status" value="2"/>
</dbReference>
<dbReference type="FunFam" id="2.10.25.10:FF:000188">
    <property type="entry name" value="Laminin subunit gamma 2"/>
    <property type="match status" value="2"/>
</dbReference>
<keyword evidence="2 11" id="KW-0732">Signal</keyword>
<dbReference type="PANTHER" id="PTHR10574">
    <property type="entry name" value="NETRIN/LAMININ-RELATED"/>
    <property type="match status" value="1"/>
</dbReference>
<feature type="coiled-coil region" evidence="9">
    <location>
        <begin position="567"/>
        <end position="623"/>
    </location>
</feature>
<accession>A0A672HRH5</accession>
<dbReference type="OMA" id="ARWVQTC"/>
<sequence length="1132" mass="122079">MKSSWISLCGLLAAAAAAALQPTYRHYSIRKCECNGRSQYCLPDAFGLHCLDCQGNTEGRRCERCKDGFFLQGAALSCTPCKCNLTGSVGAACDSRGRCSCRDGVSGEKCDRCPNGPIGPNGCTQRRQLRQDPGSGSPSCFCYGHSSTCSKASGFSVHNIASTFDHGPEDWKVATAQGLTPHDTVFRWSPKHQDVEVISRNSLPIYLYAPDRFLGNQLLSYGQNLSFSLRLDRGVRHPSTNDVILEGAGLRVGASLGDLRFIIPCGQKIHYSFRLDEQPSSKWRPQLSSAQFHTLLQNLTAVKIRSTFGETGRGYIDNVQLVSARPGSGVPARWVHTCSCPPEYEGTFCERCAAGFRRSAPADGAFSRCQPCSCRGGSCDPRTGDCYSADETPGERSCAEGFYRDPVRPDACVKCPCPDGVSCSLSAGSFLPRCDQCPPGTSGPNCDVCQEGFYGDPEGVFGVERPCQPCQCNGHIDLGIAGSCDRISGECLKCQNNTKGPSCESCVAGFYHSRPADACKACNCDAQRSESQQCDGSGQCRCRPGFEGQRCHRSSCPACFNPIKLKMEAYEDKLKDLETLVLNMDNGLKPANNAEMEAALRDAEELVNDLQDDTELLAELEKKLQGRLASISKSQLAEGQNIQDVADKADDIKDKHQTYNSKLKTVQMLLDEMKSKLEDAKSDLRSVDVPQSDAPAGSNPLSSLVQTATGLANNHETTADAVDQTANEALSNAKKGLSLVRDLMNRENKVKELIGDLKNTYDQTSAQVKGLENRAKTLSDEAKAESKAADGMLKDLTTLEKNIPPSLKGAMDAMVARMDGVKKAVDENISGLQELQDSVQQDTTDTQNLLATGKSAQKDADKLLARVNGAKAKTEGALQRINFNTNELDGALNALNGFDQQIDSAKALADAAIQRLPGINGTIQQAVASNDKTLSLFGDVSDDFSEAVNSIGQLDNLVRGIEGTIGSLPSHDSLASDAIRLNGEAYDLNNRAQGAARDFSLEWDKAMGLQDDADDAAVGAAAAFLNARQARDAVGKTLQNINNMLANMNKPGTVDEARLKQLEDSLANAQRDVEGSLRPRLASMNEKEAAQRRRLRAMNLDIDNILVDISNLEDILKSIPKGCFNSPPIEEA</sequence>
<evidence type="ECO:0000313" key="15">
    <source>
        <dbReference type="Proteomes" id="UP000472267"/>
    </source>
</evidence>
<evidence type="ECO:0000256" key="4">
    <source>
        <dbReference type="ARBA" id="ARBA00022869"/>
    </source>
</evidence>
<dbReference type="InterPro" id="IPR056863">
    <property type="entry name" value="LMN_ATRN_NET-like_EGF"/>
</dbReference>
<dbReference type="CDD" id="cd00055">
    <property type="entry name" value="EGF_Lam"/>
    <property type="match status" value="6"/>
</dbReference>
<dbReference type="Ensembl" id="ENSSFAT00005032771.1">
    <property type="protein sequence ID" value="ENSSFAP00005031637.1"/>
    <property type="gene ID" value="ENSSFAG00005016032.1"/>
</dbReference>
<keyword evidence="7 8" id="KW-0424">Laminin EGF-like domain</keyword>
<dbReference type="AlphaFoldDB" id="A0A672HRH5"/>
<feature type="domain" description="Laminin IV type A" evidence="13">
    <location>
        <begin position="166"/>
        <end position="337"/>
    </location>
</feature>
<proteinExistence type="predicted"/>
<feature type="signal peptide" evidence="11">
    <location>
        <begin position="1"/>
        <end position="19"/>
    </location>
</feature>
<dbReference type="SMART" id="SM00181">
    <property type="entry name" value="EGF"/>
    <property type="match status" value="4"/>
</dbReference>
<comment type="subcellular location">
    <subcellularLocation>
        <location evidence="1">Secreted</location>
        <location evidence="1">Extracellular space</location>
        <location evidence="1">Extracellular matrix</location>
        <location evidence="1">Basement membrane</location>
    </subcellularLocation>
</comment>
<dbReference type="InterPro" id="IPR002049">
    <property type="entry name" value="LE_dom"/>
</dbReference>